<keyword evidence="4" id="KW-1185">Reference proteome</keyword>
<reference evidence="3" key="1">
    <citation type="submission" date="2022-09" db="EMBL/GenBank/DDBJ databases">
        <title>Tahibacter sp. nov., isolated from a fresh water.</title>
        <authorList>
            <person name="Baek J.H."/>
            <person name="Lee J.K."/>
            <person name="Kim J.M."/>
            <person name="Jeon C.O."/>
        </authorList>
    </citation>
    <scope>NUCLEOTIDE SEQUENCE</scope>
    <source>
        <strain evidence="3">W38</strain>
    </source>
</reference>
<feature type="signal peptide" evidence="1">
    <location>
        <begin position="1"/>
        <end position="23"/>
    </location>
</feature>
<accession>A0ABY6BDN5</accession>
<dbReference type="Gene3D" id="2.60.40.10">
    <property type="entry name" value="Immunoglobulins"/>
    <property type="match status" value="1"/>
</dbReference>
<gene>
    <name evidence="3" type="ORF">N4264_00330</name>
</gene>
<sequence length="1235" mass="125771">MGRTKHFWILACAAIGAGTYSFAVGASPSVVSDGLWQDVAEASFARDGQRVVVPNAYRTLALDTAGLKARLAQAPLESKQPVTSSPFKMTLPMPDGTFAEFRVVESPIMDAELARKYPDIHTYIGQGVTDPTATLRFDVTQKGFHGQILSADGAFYIDPYQKKDTTHYVSYARSDYSVSGKHLRCEVTDTDGVLVGTEHAGMSPVPEVSSGGTLRTYRLALAATGEYTQFHGGTVADALAGMVTTMARVNGVYERELAVRMVLVGNTDQIIYTNGNTDPYTNSSGSSLIGENQTNVDAVIGNANYDVGHIFSTGGGGLATLQSVCNTSTKARGVTGSGAPTGDAYDVDYVAHEMGHQFGGPHTFNSSVGSCGGANRSPANAYESGSGVSIMAYAGICGAENLQPNSEDYFHRASLNSILGFIGGSGGACAVSTATGNTPPVVNTPAAFSIPARTPFALTATGSDADNDTLTYLWEQFNLGAATTGGALVDDGTRPIFRGFDPVHSPVRVFPSLRYILNNANVPPTTAALPGTDAPLVYTGETLPTTSRTLNFRVTARDNRAGAGGTNEASTAVSVVSTAGPFAVTSPNTAVSWAAGSEQTVTWSVASTDAAPISTVNVRITLSLDGGYTHPVELAASVPNNGSATVTIPASTPATAQARVKVEAVGNIFFDVSDVNLAVTSAVNSAPSINVTGSVNTRQGSPAATATVATVSDTQDGAGNLSVSVSGAPPELGVSVANNGGNISLTATAACSLVTPTNVNANKVYPVLVTVTDSQGAVASALVNINVGANQVPTLGTYANQILSRNVTRSVAPTEAPADANSNYVGITVSPTTLPGGGTVSIAPNGTVTVTTDANTTFGSYKIRASATDTCGGTETHEFTAQVTVPDPLLTLGTTAVTTGNNLIEPNECNDTTVSVNNGGGGTATAVSSTLSTTTPGVTITQASSNYPDVVPGGTGMNSTAFKISTASNVACFSTIALTQTITYAGNGSPTVLNYNLPVGRAAGTNYAFTSSTGATIPAGGTLLANSNGDDVVAPFTLPADFSFSVYGTAVTGGSTISISSNGFVMFAPNGSNAWGNAMLPVAGAGGGDNGQSFPASAPTLFAFWDDLDTRPANTGVFTDITGTAPNRTLKIEWRGVLVSSAATTVNFAVLFHEGSNAFELIYNNAAAANGTAATIGVQAASTGPTFTTYSHNTNSVAPGTRLSAGFAPAVCATGTGMCGVDPDLIFRNGFDPTP</sequence>
<evidence type="ECO:0000256" key="1">
    <source>
        <dbReference type="SAM" id="SignalP"/>
    </source>
</evidence>
<feature type="chain" id="PRO_5046525963" evidence="1">
    <location>
        <begin position="24"/>
        <end position="1235"/>
    </location>
</feature>
<feature type="domain" description="Peptidase M12B" evidence="2">
    <location>
        <begin position="215"/>
        <end position="434"/>
    </location>
</feature>
<dbReference type="InterPro" id="IPR024079">
    <property type="entry name" value="MetalloPept_cat_dom_sf"/>
</dbReference>
<dbReference type="Pfam" id="PF13583">
    <property type="entry name" value="Reprolysin_4"/>
    <property type="match status" value="1"/>
</dbReference>
<dbReference type="Gene3D" id="3.40.390.10">
    <property type="entry name" value="Collagenase (Catalytic Domain)"/>
    <property type="match status" value="1"/>
</dbReference>
<name>A0ABY6BDN5_9GAMM</name>
<dbReference type="InterPro" id="IPR013783">
    <property type="entry name" value="Ig-like_fold"/>
</dbReference>
<keyword evidence="1" id="KW-0732">Signal</keyword>
<dbReference type="SUPFAM" id="SSF55486">
    <property type="entry name" value="Metalloproteases ('zincins'), catalytic domain"/>
    <property type="match status" value="1"/>
</dbReference>
<protein>
    <submittedName>
        <fullName evidence="3">M12 family metallo-peptidase</fullName>
    </submittedName>
</protein>
<dbReference type="RefSeq" id="WP_261695096.1">
    <property type="nucleotide sequence ID" value="NZ_CP104694.1"/>
</dbReference>
<dbReference type="EMBL" id="CP104694">
    <property type="protein sequence ID" value="UXI68134.1"/>
    <property type="molecule type" value="Genomic_DNA"/>
</dbReference>
<evidence type="ECO:0000313" key="4">
    <source>
        <dbReference type="Proteomes" id="UP001064632"/>
    </source>
</evidence>
<organism evidence="3 4">
    <name type="scientific">Tahibacter amnicola</name>
    <dbReference type="NCBI Taxonomy" id="2976241"/>
    <lineage>
        <taxon>Bacteria</taxon>
        <taxon>Pseudomonadati</taxon>
        <taxon>Pseudomonadota</taxon>
        <taxon>Gammaproteobacteria</taxon>
        <taxon>Lysobacterales</taxon>
        <taxon>Rhodanobacteraceae</taxon>
        <taxon>Tahibacter</taxon>
    </lineage>
</organism>
<proteinExistence type="predicted"/>
<evidence type="ECO:0000313" key="3">
    <source>
        <dbReference type="EMBL" id="UXI68134.1"/>
    </source>
</evidence>
<dbReference type="Proteomes" id="UP001064632">
    <property type="component" value="Chromosome"/>
</dbReference>
<dbReference type="InterPro" id="IPR001590">
    <property type="entry name" value="Peptidase_M12B"/>
</dbReference>
<evidence type="ECO:0000259" key="2">
    <source>
        <dbReference type="PROSITE" id="PS50215"/>
    </source>
</evidence>
<dbReference type="PROSITE" id="PS50215">
    <property type="entry name" value="ADAM_MEPRO"/>
    <property type="match status" value="1"/>
</dbReference>